<dbReference type="AlphaFoldDB" id="A0A0N4WYZ3"/>
<evidence type="ECO:0000259" key="3">
    <source>
        <dbReference type="PROSITE" id="PS51670"/>
    </source>
</evidence>
<sequence>MLRDSVLFWNPKNLDYSNYKNEARKGRLDKLWAKGTASSEARASAELSRCCALSGVPSTQILDGTQQLFHGNCRNHPPEPMKFLLIFLLAVTVSGKSLDLSEVDVDDLPSKGQRPVFPGAPSTKTEPSNATKGTDDSSSCVDKDDCGSLVRGGFCNMKKIPERIKKYHCPKSCKLCD</sequence>
<dbReference type="PROSITE" id="PS51670">
    <property type="entry name" value="SHKT"/>
    <property type="match status" value="1"/>
</dbReference>
<evidence type="ECO:0000256" key="2">
    <source>
        <dbReference type="SAM" id="MobiDB-lite"/>
    </source>
</evidence>
<dbReference type="InterPro" id="IPR003582">
    <property type="entry name" value="ShKT_dom"/>
</dbReference>
<comment type="caution">
    <text evidence="1">Lacks conserved residue(s) required for the propagation of feature annotation.</text>
</comment>
<keyword evidence="5" id="KW-1185">Reference proteome</keyword>
<accession>A0A0N4WYZ3</accession>
<dbReference type="OrthoDB" id="10445238at2759"/>
<evidence type="ECO:0000313" key="6">
    <source>
        <dbReference type="WBParaSite" id="HPLM_0001712701-mRNA-1"/>
    </source>
</evidence>
<feature type="compositionally biased region" description="Polar residues" evidence="2">
    <location>
        <begin position="122"/>
        <end position="132"/>
    </location>
</feature>
<name>A0A0N4WYZ3_HAEPC</name>
<dbReference type="EMBL" id="UZAF01019780">
    <property type="protein sequence ID" value="VDO63488.1"/>
    <property type="molecule type" value="Genomic_DNA"/>
</dbReference>
<feature type="region of interest" description="Disordered" evidence="2">
    <location>
        <begin position="109"/>
        <end position="142"/>
    </location>
</feature>
<organism evidence="6">
    <name type="scientific">Haemonchus placei</name>
    <name type="common">Barber's pole worm</name>
    <dbReference type="NCBI Taxonomy" id="6290"/>
    <lineage>
        <taxon>Eukaryota</taxon>
        <taxon>Metazoa</taxon>
        <taxon>Ecdysozoa</taxon>
        <taxon>Nematoda</taxon>
        <taxon>Chromadorea</taxon>
        <taxon>Rhabditida</taxon>
        <taxon>Rhabditina</taxon>
        <taxon>Rhabditomorpha</taxon>
        <taxon>Strongyloidea</taxon>
        <taxon>Trichostrongylidae</taxon>
        <taxon>Haemonchus</taxon>
    </lineage>
</organism>
<evidence type="ECO:0000313" key="4">
    <source>
        <dbReference type="EMBL" id="VDO63488.1"/>
    </source>
</evidence>
<reference evidence="4 5" key="2">
    <citation type="submission" date="2018-11" db="EMBL/GenBank/DDBJ databases">
        <authorList>
            <consortium name="Pathogen Informatics"/>
        </authorList>
    </citation>
    <scope>NUCLEOTIDE SEQUENCE [LARGE SCALE GENOMIC DNA]</scope>
    <source>
        <strain evidence="4 5">MHpl1</strain>
    </source>
</reference>
<reference evidence="6" key="1">
    <citation type="submission" date="2017-02" db="UniProtKB">
        <authorList>
            <consortium name="WormBaseParasite"/>
        </authorList>
    </citation>
    <scope>IDENTIFICATION</scope>
</reference>
<gene>
    <name evidence="4" type="ORF">HPLM_LOCUS17119</name>
</gene>
<dbReference type="WBParaSite" id="HPLM_0001712701-mRNA-1">
    <property type="protein sequence ID" value="HPLM_0001712701-mRNA-1"/>
    <property type="gene ID" value="HPLM_0001712701"/>
</dbReference>
<dbReference type="Gene3D" id="1.10.10.1940">
    <property type="match status" value="1"/>
</dbReference>
<dbReference type="SMART" id="SM00254">
    <property type="entry name" value="ShKT"/>
    <property type="match status" value="1"/>
</dbReference>
<evidence type="ECO:0000256" key="1">
    <source>
        <dbReference type="PROSITE-ProRule" id="PRU01005"/>
    </source>
</evidence>
<proteinExistence type="predicted"/>
<evidence type="ECO:0000313" key="5">
    <source>
        <dbReference type="Proteomes" id="UP000268014"/>
    </source>
</evidence>
<dbReference type="Proteomes" id="UP000268014">
    <property type="component" value="Unassembled WGS sequence"/>
</dbReference>
<feature type="domain" description="ShKT" evidence="3">
    <location>
        <begin position="140"/>
        <end position="176"/>
    </location>
</feature>
<protein>
    <submittedName>
        <fullName evidence="6">ShKT domain-containing protein</fullName>
    </submittedName>
</protein>